<accession>A0A383CC56</accession>
<dbReference type="EMBL" id="UINC01207599">
    <property type="protein sequence ID" value="SVE29751.1"/>
    <property type="molecule type" value="Genomic_DNA"/>
</dbReference>
<dbReference type="AlphaFoldDB" id="A0A383CC56"/>
<protein>
    <submittedName>
        <fullName evidence="1">Uncharacterized protein</fullName>
    </submittedName>
</protein>
<feature type="non-terminal residue" evidence="1">
    <location>
        <position position="126"/>
    </location>
</feature>
<sequence length="126" mass="14163">MNLTERNKDYAVFVPAISSIYVKFLSHDSAYNRKVEDDRVPSCFPNGLESMNFLNKDKGLFTYKWGLYSAGHATLDIKSSDKTESHIQFRDKDNTIVVGDSGGFQVAKGVLKFPWAKFKDPGGKCD</sequence>
<proteinExistence type="predicted"/>
<organism evidence="1">
    <name type="scientific">marine metagenome</name>
    <dbReference type="NCBI Taxonomy" id="408172"/>
    <lineage>
        <taxon>unclassified sequences</taxon>
        <taxon>metagenomes</taxon>
        <taxon>ecological metagenomes</taxon>
    </lineage>
</organism>
<evidence type="ECO:0000313" key="1">
    <source>
        <dbReference type="EMBL" id="SVE29751.1"/>
    </source>
</evidence>
<reference evidence="1" key="1">
    <citation type="submission" date="2018-05" db="EMBL/GenBank/DDBJ databases">
        <authorList>
            <person name="Lanie J.A."/>
            <person name="Ng W.-L."/>
            <person name="Kazmierczak K.M."/>
            <person name="Andrzejewski T.M."/>
            <person name="Davidsen T.M."/>
            <person name="Wayne K.J."/>
            <person name="Tettelin H."/>
            <person name="Glass J.I."/>
            <person name="Rusch D."/>
            <person name="Podicherti R."/>
            <person name="Tsui H.-C.T."/>
            <person name="Winkler M.E."/>
        </authorList>
    </citation>
    <scope>NUCLEOTIDE SEQUENCE</scope>
</reference>
<name>A0A383CC56_9ZZZZ</name>
<gene>
    <name evidence="1" type="ORF">METZ01_LOCUS482605</name>
</gene>